<protein>
    <recommendedName>
        <fullName evidence="11">CBM6 domain-containing protein</fullName>
    </recommendedName>
</protein>
<evidence type="ECO:0000256" key="1">
    <source>
        <dbReference type="ARBA" id="ARBA00001913"/>
    </source>
</evidence>
<evidence type="ECO:0000256" key="2">
    <source>
        <dbReference type="ARBA" id="ARBA00004613"/>
    </source>
</evidence>
<dbReference type="GO" id="GO:0016837">
    <property type="term" value="F:carbon-oxygen lyase activity, acting on polysaccharides"/>
    <property type="evidence" value="ECO:0007669"/>
    <property type="project" value="TreeGrafter"/>
</dbReference>
<dbReference type="GO" id="GO:0005576">
    <property type="term" value="C:extracellular region"/>
    <property type="evidence" value="ECO:0007669"/>
    <property type="project" value="UniProtKB-SubCell"/>
</dbReference>
<comment type="subcellular location">
    <subcellularLocation>
        <location evidence="2">Secreted</location>
    </subcellularLocation>
</comment>
<dbReference type="InterPro" id="IPR017868">
    <property type="entry name" value="Filamin/ABP280_repeat-like"/>
</dbReference>
<evidence type="ECO:0000256" key="7">
    <source>
        <dbReference type="ARBA" id="ARBA00023239"/>
    </source>
</evidence>
<keyword evidence="13" id="KW-1185">Reference proteome</keyword>
<dbReference type="InterPro" id="IPR012334">
    <property type="entry name" value="Pectin_lyas_fold"/>
</dbReference>
<dbReference type="InterPro" id="IPR005084">
    <property type="entry name" value="CBM6"/>
</dbReference>
<evidence type="ECO:0000313" key="12">
    <source>
        <dbReference type="EMBL" id="MBB6550202.1"/>
    </source>
</evidence>
<gene>
    <name evidence="12" type="ORF">HD593_004997</name>
</gene>
<dbReference type="InterPro" id="IPR011050">
    <property type="entry name" value="Pectin_lyase_fold/virulence"/>
</dbReference>
<evidence type="ECO:0000256" key="6">
    <source>
        <dbReference type="ARBA" id="ARBA00022837"/>
    </source>
</evidence>
<keyword evidence="6" id="KW-0106">Calcium</keyword>
<evidence type="ECO:0000256" key="5">
    <source>
        <dbReference type="ARBA" id="ARBA00022729"/>
    </source>
</evidence>
<evidence type="ECO:0000256" key="4">
    <source>
        <dbReference type="ARBA" id="ARBA00022723"/>
    </source>
</evidence>
<evidence type="ECO:0000256" key="8">
    <source>
        <dbReference type="ARBA" id="ARBA00038263"/>
    </source>
</evidence>
<keyword evidence="7" id="KW-0456">Lyase</keyword>
<dbReference type="PROSITE" id="PS50194">
    <property type="entry name" value="FILAMIN_REPEAT"/>
    <property type="match status" value="1"/>
</dbReference>
<dbReference type="CDD" id="cd04082">
    <property type="entry name" value="CBM35_pectate_lyase-like"/>
    <property type="match status" value="1"/>
</dbReference>
<dbReference type="SMART" id="SM00606">
    <property type="entry name" value="CBD_IV"/>
    <property type="match status" value="1"/>
</dbReference>
<keyword evidence="3" id="KW-0964">Secreted</keyword>
<dbReference type="SUPFAM" id="SSF49785">
    <property type="entry name" value="Galactose-binding domain-like"/>
    <property type="match status" value="1"/>
</dbReference>
<dbReference type="Pfam" id="PF22842">
    <property type="entry name" value="Pel9A-like_beta_helix"/>
    <property type="match status" value="1"/>
</dbReference>
<dbReference type="Proteomes" id="UP000565579">
    <property type="component" value="Unassembled WGS sequence"/>
</dbReference>
<dbReference type="InterPro" id="IPR006584">
    <property type="entry name" value="Cellulose-bd_IV"/>
</dbReference>
<evidence type="ECO:0000313" key="13">
    <source>
        <dbReference type="Proteomes" id="UP000565579"/>
    </source>
</evidence>
<evidence type="ECO:0000259" key="11">
    <source>
        <dbReference type="PROSITE" id="PS51175"/>
    </source>
</evidence>
<dbReference type="PANTHER" id="PTHR40088:SF1">
    <property type="entry name" value="PECTATE LYASE PEL9"/>
    <property type="match status" value="1"/>
</dbReference>
<dbReference type="InterPro" id="IPR008979">
    <property type="entry name" value="Galactose-bd-like_sf"/>
</dbReference>
<dbReference type="Gene3D" id="2.60.120.260">
    <property type="entry name" value="Galactose-binding domain-like"/>
    <property type="match status" value="1"/>
</dbReference>
<name>A0A7X0TZY8_9ACTN</name>
<evidence type="ECO:0000256" key="10">
    <source>
        <dbReference type="SAM" id="SignalP"/>
    </source>
</evidence>
<feature type="region of interest" description="Disordered" evidence="9">
    <location>
        <begin position="397"/>
        <end position="417"/>
    </location>
</feature>
<sequence length="583" mass="60615">MKRCMTVARAALIATVVVGSSAAFITTSVTAGNAAAGAVYYVAPNGSDSAAGTQAAPWASIARAQAAAQPGDTVYVRGGTYVFTRANSACSSQTARVDAITLNKSGSPGNLIRYWAYPGEKPVFDFSHMTDNCRIKGFGITGSHVHLKGLDVRGVPQNNKLNAESWGIWVSGSNNILELIDTHHHMGTGLFISGGGGNLVLNSDSHHNYDPNSSDGPGENADGFGAHYTPAGRPANVFRGCRAWWNADDGYDLISTYSPVTIENSWSWRNGYLPGTTTPSGNGAGFKMGGFGAEYDAGAVKHTVRFSVAFLNKAAGFYANHHPVANDYFNNTSYGNHPDFNMLGINSSGAAVGRGNLRNNIAYTGTLTSNMIGTSSAYNSWDLGVTLTDSQFQSVSTSGWDAPRQTDGSLPTLPHLRPAANSTLIDKGTDIGMPYTGQAPDLGAFEWPGDTPPGQRYEAETAPAVCQGTIDANWAGFSGSGFCNGTNAAGAYAQFTVNPSAAGTASLGIRYANGAGSARAANLIVNGSAVATVSFEPTGAWTTWATKTMTVPLTTGGNTIRVDPTTTAGLPNIDHLDLGPTAG</sequence>
<accession>A0A7X0TZY8</accession>
<keyword evidence="4" id="KW-0479">Metal-binding</keyword>
<comment type="similarity">
    <text evidence="8">Belongs to the polysaccharide lyase 9 family.</text>
</comment>
<proteinExistence type="inferred from homology"/>
<dbReference type="PROSITE" id="PS51175">
    <property type="entry name" value="CBM6"/>
    <property type="match status" value="1"/>
</dbReference>
<dbReference type="InterPro" id="IPR053868">
    <property type="entry name" value="Pel9A-like_beta_helix"/>
</dbReference>
<keyword evidence="5 10" id="KW-0732">Signal</keyword>
<evidence type="ECO:0000256" key="3">
    <source>
        <dbReference type="ARBA" id="ARBA00022525"/>
    </source>
</evidence>
<dbReference type="PANTHER" id="PTHR40088">
    <property type="entry name" value="PECTATE LYASE (EUROFUNG)"/>
    <property type="match status" value="1"/>
</dbReference>
<reference evidence="12 13" key="1">
    <citation type="submission" date="2020-08" db="EMBL/GenBank/DDBJ databases">
        <title>Sequencing the genomes of 1000 actinobacteria strains.</title>
        <authorList>
            <person name="Klenk H.-P."/>
        </authorList>
    </citation>
    <scope>NUCLEOTIDE SEQUENCE [LARGE SCALE GENOMIC DNA]</scope>
    <source>
        <strain evidence="12 13">DSM 43768</strain>
    </source>
</reference>
<comment type="caution">
    <text evidence="12">The sequence shown here is derived from an EMBL/GenBank/DDBJ whole genome shotgun (WGS) entry which is preliminary data.</text>
</comment>
<dbReference type="SUPFAM" id="SSF51126">
    <property type="entry name" value="Pectin lyase-like"/>
    <property type="match status" value="1"/>
</dbReference>
<evidence type="ECO:0000256" key="9">
    <source>
        <dbReference type="SAM" id="MobiDB-lite"/>
    </source>
</evidence>
<feature type="signal peptide" evidence="10">
    <location>
        <begin position="1"/>
        <end position="31"/>
    </location>
</feature>
<comment type="cofactor">
    <cofactor evidence="1">
        <name>Ca(2+)</name>
        <dbReference type="ChEBI" id="CHEBI:29108"/>
    </cofactor>
</comment>
<dbReference type="Pfam" id="PF03422">
    <property type="entry name" value="CBM_6"/>
    <property type="match status" value="1"/>
</dbReference>
<dbReference type="RefSeq" id="WP_185104516.1">
    <property type="nucleotide sequence ID" value="NZ_BAAAXY010000133.1"/>
</dbReference>
<dbReference type="GO" id="GO:0030246">
    <property type="term" value="F:carbohydrate binding"/>
    <property type="evidence" value="ECO:0007669"/>
    <property type="project" value="InterPro"/>
</dbReference>
<dbReference type="Gene3D" id="2.160.20.10">
    <property type="entry name" value="Single-stranded right-handed beta-helix, Pectin lyase-like"/>
    <property type="match status" value="1"/>
</dbReference>
<dbReference type="AlphaFoldDB" id="A0A7X0TZY8"/>
<dbReference type="InterPro" id="IPR052052">
    <property type="entry name" value="Polysaccharide_Lyase_9"/>
</dbReference>
<organism evidence="12 13">
    <name type="scientific">Nonomuraea rubra</name>
    <dbReference type="NCBI Taxonomy" id="46180"/>
    <lineage>
        <taxon>Bacteria</taxon>
        <taxon>Bacillati</taxon>
        <taxon>Actinomycetota</taxon>
        <taxon>Actinomycetes</taxon>
        <taxon>Streptosporangiales</taxon>
        <taxon>Streptosporangiaceae</taxon>
        <taxon>Nonomuraea</taxon>
    </lineage>
</organism>
<dbReference type="GO" id="GO:0046872">
    <property type="term" value="F:metal ion binding"/>
    <property type="evidence" value="ECO:0007669"/>
    <property type="project" value="UniProtKB-KW"/>
</dbReference>
<feature type="domain" description="CBM6" evidence="11">
    <location>
        <begin position="455"/>
        <end position="579"/>
    </location>
</feature>
<feature type="chain" id="PRO_5039566253" description="CBM6 domain-containing protein" evidence="10">
    <location>
        <begin position="32"/>
        <end position="583"/>
    </location>
</feature>
<dbReference type="EMBL" id="JACHMI010000001">
    <property type="protein sequence ID" value="MBB6550202.1"/>
    <property type="molecule type" value="Genomic_DNA"/>
</dbReference>